<protein>
    <submittedName>
        <fullName evidence="2">Uncharacterized protein</fullName>
    </submittedName>
</protein>
<gene>
    <name evidence="2" type="ORF">PEVE_00015760</name>
</gene>
<keyword evidence="1" id="KW-0812">Transmembrane</keyword>
<evidence type="ECO:0000256" key="1">
    <source>
        <dbReference type="SAM" id="Phobius"/>
    </source>
</evidence>
<dbReference type="EMBL" id="CALNXI010000222">
    <property type="protein sequence ID" value="CAH3022499.1"/>
    <property type="molecule type" value="Genomic_DNA"/>
</dbReference>
<keyword evidence="1" id="KW-0472">Membrane</keyword>
<keyword evidence="1" id="KW-1133">Transmembrane helix</keyword>
<keyword evidence="3" id="KW-1185">Reference proteome</keyword>
<feature type="transmembrane region" description="Helical" evidence="1">
    <location>
        <begin position="214"/>
        <end position="237"/>
    </location>
</feature>
<name>A0ABN8M4J7_9CNID</name>
<evidence type="ECO:0000313" key="3">
    <source>
        <dbReference type="Proteomes" id="UP001159427"/>
    </source>
</evidence>
<sequence>MTAQTKENQKVLFCPVGSLFSLSISEPLDEDSQMLSGCFQFSSEVKPGWIQYDPNKITVITSNEMFSPVDSPSSIVQPKKQMLQLVTEDDVSTLKALLEKPVLLCVTRRHQFDNPIDVSPMDADVCNRCTVSGFDIDFAVVFPPALLKEKLKETLELIRVYIKKKRKFCFSIDLKQVLKELTPQELQESDSKEYVSWHNTAFSLTNHCKPYHSLMYLNTVLFWTTLFPYALFVALPYRAGRRLLCKDKRLAVRIPMKFTYGHVDDKVVVFLWTNDPPPPGEYNRNTNRFSITAAHLNWLRPFLRDSSMITFDLNVDNGDD</sequence>
<organism evidence="2 3">
    <name type="scientific">Porites evermanni</name>
    <dbReference type="NCBI Taxonomy" id="104178"/>
    <lineage>
        <taxon>Eukaryota</taxon>
        <taxon>Metazoa</taxon>
        <taxon>Cnidaria</taxon>
        <taxon>Anthozoa</taxon>
        <taxon>Hexacorallia</taxon>
        <taxon>Scleractinia</taxon>
        <taxon>Fungiina</taxon>
        <taxon>Poritidae</taxon>
        <taxon>Porites</taxon>
    </lineage>
</organism>
<comment type="caution">
    <text evidence="2">The sequence shown here is derived from an EMBL/GenBank/DDBJ whole genome shotgun (WGS) entry which is preliminary data.</text>
</comment>
<evidence type="ECO:0000313" key="2">
    <source>
        <dbReference type="EMBL" id="CAH3022499.1"/>
    </source>
</evidence>
<accession>A0ABN8M4J7</accession>
<dbReference type="Proteomes" id="UP001159427">
    <property type="component" value="Unassembled WGS sequence"/>
</dbReference>
<proteinExistence type="predicted"/>
<reference evidence="2 3" key="1">
    <citation type="submission" date="2022-05" db="EMBL/GenBank/DDBJ databases">
        <authorList>
            <consortium name="Genoscope - CEA"/>
            <person name="William W."/>
        </authorList>
    </citation>
    <scope>NUCLEOTIDE SEQUENCE [LARGE SCALE GENOMIC DNA]</scope>
</reference>